<dbReference type="OrthoDB" id="5417901at2"/>
<comment type="caution">
    <text evidence="1">The sequence shown here is derived from an EMBL/GenBank/DDBJ whole genome shotgun (WGS) entry which is preliminary data.</text>
</comment>
<name>M7N683_9BACT</name>
<keyword evidence="2" id="KW-1185">Reference proteome</keyword>
<protein>
    <submittedName>
        <fullName evidence="1">Uncharacterized protein</fullName>
    </submittedName>
</protein>
<proteinExistence type="predicted"/>
<dbReference type="eggNOG" id="ENOG5030ZBZ">
    <property type="taxonomic scope" value="Bacteria"/>
</dbReference>
<organism evidence="1 2">
    <name type="scientific">Cesiribacter andamanensis AMV16</name>
    <dbReference type="NCBI Taxonomy" id="1279009"/>
    <lineage>
        <taxon>Bacteria</taxon>
        <taxon>Pseudomonadati</taxon>
        <taxon>Bacteroidota</taxon>
        <taxon>Cytophagia</taxon>
        <taxon>Cytophagales</taxon>
        <taxon>Cesiribacteraceae</taxon>
        <taxon>Cesiribacter</taxon>
    </lineage>
</organism>
<evidence type="ECO:0000313" key="2">
    <source>
        <dbReference type="Proteomes" id="UP000011910"/>
    </source>
</evidence>
<dbReference type="RefSeq" id="WP_009194074.1">
    <property type="nucleotide sequence ID" value="NZ_AODQ01000010.1"/>
</dbReference>
<dbReference type="AlphaFoldDB" id="M7N683"/>
<dbReference type="EMBL" id="AODQ01000010">
    <property type="protein sequence ID" value="EMR04143.1"/>
    <property type="molecule type" value="Genomic_DNA"/>
</dbReference>
<gene>
    <name evidence="1" type="ORF">ADICEAN_00667</name>
</gene>
<dbReference type="Proteomes" id="UP000011910">
    <property type="component" value="Unassembled WGS sequence"/>
</dbReference>
<dbReference type="STRING" id="1279009.ADICEAN_00667"/>
<sequence>MNLYILKFKGHFAFIKPWTAVRDEKTFSQQFLTPSMVIGMEKKLFPELLQLDYDLPQKIVRHRLIYSGVVEQQEQTQTRGWNKKGRGSNASAERPRSILTRGVLLYPELYLAFASAEDAARAAEQHICLARNEDLMFPDGEPNEVEEEIFNSDGDQFPGIELLFQQGEGAFLVGYNRFADGKPMYGKMHITKIPNVLSF</sequence>
<accession>M7N683</accession>
<reference evidence="1 2" key="1">
    <citation type="journal article" date="2013" name="Genome Announc.">
        <title>Draft Genome Sequence of Cesiribacter andamanensis Strain AMV16T, Isolated from a Soil Sample from a Mud Volcano in the Andaman Islands, India.</title>
        <authorList>
            <person name="Shivaji S."/>
            <person name="Ara S."/>
            <person name="Begum Z."/>
            <person name="Srinivas T.N."/>
            <person name="Singh A."/>
            <person name="Kumar Pinnaka A."/>
        </authorList>
    </citation>
    <scope>NUCLEOTIDE SEQUENCE [LARGE SCALE GENOMIC DNA]</scope>
    <source>
        <strain evidence="1 2">AMV16</strain>
    </source>
</reference>
<evidence type="ECO:0000313" key="1">
    <source>
        <dbReference type="EMBL" id="EMR04143.1"/>
    </source>
</evidence>